<dbReference type="PANTHER" id="PTHR33744">
    <property type="entry name" value="CARBOHYDRATE DIACID REGULATOR"/>
    <property type="match status" value="1"/>
</dbReference>
<dbReference type="RefSeq" id="WP_159421330.1">
    <property type="nucleotide sequence ID" value="NZ_JBHUNF010000001.1"/>
</dbReference>
<accession>A0ABW5RIN6</accession>
<dbReference type="InterPro" id="IPR051448">
    <property type="entry name" value="CdaR-like_regulators"/>
</dbReference>
<reference evidence="3" key="1">
    <citation type="journal article" date="2019" name="Int. J. Syst. Evol. Microbiol.">
        <title>The Global Catalogue of Microorganisms (GCM) 10K type strain sequencing project: providing services to taxonomists for standard genome sequencing and annotation.</title>
        <authorList>
            <consortium name="The Broad Institute Genomics Platform"/>
            <consortium name="The Broad Institute Genome Sequencing Center for Infectious Disease"/>
            <person name="Wu L."/>
            <person name="Ma J."/>
        </authorList>
    </citation>
    <scope>NUCLEOTIDE SEQUENCE [LARGE SCALE GENOMIC DNA]</scope>
    <source>
        <strain evidence="3">TISTR 1511</strain>
    </source>
</reference>
<protein>
    <submittedName>
        <fullName evidence="2">PucR family transcriptional regulator</fullName>
    </submittedName>
</protein>
<proteinExistence type="predicted"/>
<comment type="caution">
    <text evidence="2">The sequence shown here is derived from an EMBL/GenBank/DDBJ whole genome shotgun (WGS) entry which is preliminary data.</text>
</comment>
<dbReference type="Proteomes" id="UP001597453">
    <property type="component" value="Unassembled WGS sequence"/>
</dbReference>
<dbReference type="InterPro" id="IPR025736">
    <property type="entry name" value="PucR_C-HTH_dom"/>
</dbReference>
<dbReference type="Gene3D" id="1.10.10.2840">
    <property type="entry name" value="PucR C-terminal helix-turn-helix domain"/>
    <property type="match status" value="1"/>
</dbReference>
<dbReference type="EMBL" id="JBHUNF010000001">
    <property type="protein sequence ID" value="MFD2673917.1"/>
    <property type="molecule type" value="Genomic_DNA"/>
</dbReference>
<evidence type="ECO:0000259" key="1">
    <source>
        <dbReference type="Pfam" id="PF13556"/>
    </source>
</evidence>
<dbReference type="Pfam" id="PF13556">
    <property type="entry name" value="HTH_30"/>
    <property type="match status" value="1"/>
</dbReference>
<sequence>MDAPRIDSLFAQLFHSLDEAAPMQQLCNRVAQHFGCAVALISDSGEVLATVGALPLSPLRSHAKRIDDTTQEAITSIGLWQLHHRVIELATQRCLLTLATHRNDPAVLHLDQVAAIAAAITAAGAFERAQAHRSLNMMAQVLRDLARGIDRSHEHHYWPRMESFGFPAHHPFQVTIAVPRNSQHATTARLLHLIDDAAEQRIGLLISHQLVRTTAAGAVHIVTPATSSARGWLHAKFSDALVTHSSEFQFLEDIPRALHEAESTLKLAQQIRDYSADDHVPAPLGYASLPLTAWAASALPQRELFERSRTVLAPLDETPQLRETLLTYLQCGMHIPRTAQALFLHANSVRYRLERIQRLCGVDLQSAIDLANLTLMLLPELWCCCEVGRKAAKTQFLIP</sequence>
<organism evidence="2 3">
    <name type="scientific">Gulosibacter bifidus</name>
    <dbReference type="NCBI Taxonomy" id="272239"/>
    <lineage>
        <taxon>Bacteria</taxon>
        <taxon>Bacillati</taxon>
        <taxon>Actinomycetota</taxon>
        <taxon>Actinomycetes</taxon>
        <taxon>Micrococcales</taxon>
        <taxon>Microbacteriaceae</taxon>
        <taxon>Gulosibacter</taxon>
    </lineage>
</organism>
<evidence type="ECO:0000313" key="2">
    <source>
        <dbReference type="EMBL" id="MFD2673917.1"/>
    </source>
</evidence>
<gene>
    <name evidence="2" type="ORF">ACFSUQ_01160</name>
</gene>
<name>A0ABW5RIN6_9MICO</name>
<feature type="domain" description="PucR C-terminal helix-turn-helix" evidence="1">
    <location>
        <begin position="321"/>
        <end position="377"/>
    </location>
</feature>
<dbReference type="PANTHER" id="PTHR33744:SF7">
    <property type="entry name" value="PUCR FAMILY TRANSCRIPTIONAL REGULATOR"/>
    <property type="match status" value="1"/>
</dbReference>
<evidence type="ECO:0000313" key="3">
    <source>
        <dbReference type="Proteomes" id="UP001597453"/>
    </source>
</evidence>
<dbReference type="InterPro" id="IPR042070">
    <property type="entry name" value="PucR_C-HTH_sf"/>
</dbReference>
<keyword evidence="3" id="KW-1185">Reference proteome</keyword>